<organism evidence="2">
    <name type="scientific">uncultured Frankineae bacterium</name>
    <dbReference type="NCBI Taxonomy" id="437475"/>
    <lineage>
        <taxon>Bacteria</taxon>
        <taxon>Bacillati</taxon>
        <taxon>Actinomycetota</taxon>
        <taxon>Actinomycetes</taxon>
        <taxon>Frankiales</taxon>
        <taxon>environmental samples</taxon>
    </lineage>
</organism>
<dbReference type="GO" id="GO:0003824">
    <property type="term" value="F:catalytic activity"/>
    <property type="evidence" value="ECO:0007669"/>
    <property type="project" value="InterPro"/>
</dbReference>
<gene>
    <name evidence="2" type="ORF">AVDCRST_MAG16-1325</name>
</gene>
<evidence type="ECO:0000259" key="1">
    <source>
        <dbReference type="Pfam" id="PF00561"/>
    </source>
</evidence>
<dbReference type="AlphaFoldDB" id="A0A6J4LLN0"/>
<name>A0A6J4LLN0_9ACTN</name>
<dbReference type="InterPro" id="IPR000639">
    <property type="entry name" value="Epox_hydrolase-like"/>
</dbReference>
<proteinExistence type="predicted"/>
<protein>
    <recommendedName>
        <fullName evidence="1">AB hydrolase-1 domain-containing protein</fullName>
    </recommendedName>
</protein>
<dbReference type="GO" id="GO:0016020">
    <property type="term" value="C:membrane"/>
    <property type="evidence" value="ECO:0007669"/>
    <property type="project" value="TreeGrafter"/>
</dbReference>
<evidence type="ECO:0000313" key="2">
    <source>
        <dbReference type="EMBL" id="CAA9332423.1"/>
    </source>
</evidence>
<dbReference type="InterPro" id="IPR000073">
    <property type="entry name" value="AB_hydrolase_1"/>
</dbReference>
<dbReference type="PANTHER" id="PTHR43798">
    <property type="entry name" value="MONOACYLGLYCEROL LIPASE"/>
    <property type="match status" value="1"/>
</dbReference>
<dbReference type="SUPFAM" id="SSF53474">
    <property type="entry name" value="alpha/beta-Hydrolases"/>
    <property type="match status" value="1"/>
</dbReference>
<dbReference type="Pfam" id="PF00561">
    <property type="entry name" value="Abhydrolase_1"/>
    <property type="match status" value="1"/>
</dbReference>
<accession>A0A6J4LLN0</accession>
<dbReference type="PRINTS" id="PR00412">
    <property type="entry name" value="EPOXHYDRLASE"/>
</dbReference>
<feature type="non-terminal residue" evidence="2">
    <location>
        <position position="165"/>
    </location>
</feature>
<dbReference type="InterPro" id="IPR029058">
    <property type="entry name" value="AB_hydrolase_fold"/>
</dbReference>
<sequence>MAEVLHTWNEVQVDRAVVRVLEAGDPCADPLLFLHGWGLSPACYVDGISRLTAAGLRVVAPCLPGFGGSDGLPRARMDLPAYAHRITRLLEVLGERGPVFVAGHSFGGGVALQLASDRPDLVRSLTLVNSVGGAAGSRPSWLGWAAGAVTELDPAHVARSASSVL</sequence>
<dbReference type="PANTHER" id="PTHR43798:SF33">
    <property type="entry name" value="HYDROLASE, PUTATIVE (AFU_ORTHOLOGUE AFUA_2G14860)-RELATED"/>
    <property type="match status" value="1"/>
</dbReference>
<feature type="domain" description="AB hydrolase-1" evidence="1">
    <location>
        <begin position="30"/>
        <end position="130"/>
    </location>
</feature>
<dbReference type="InterPro" id="IPR050266">
    <property type="entry name" value="AB_hydrolase_sf"/>
</dbReference>
<dbReference type="EMBL" id="CADCUE010000116">
    <property type="protein sequence ID" value="CAA9332423.1"/>
    <property type="molecule type" value="Genomic_DNA"/>
</dbReference>
<reference evidence="2" key="1">
    <citation type="submission" date="2020-02" db="EMBL/GenBank/DDBJ databases">
        <authorList>
            <person name="Meier V. D."/>
        </authorList>
    </citation>
    <scope>NUCLEOTIDE SEQUENCE</scope>
    <source>
        <strain evidence="2">AVDCRST_MAG16</strain>
    </source>
</reference>
<dbReference type="Gene3D" id="3.40.50.1820">
    <property type="entry name" value="alpha/beta hydrolase"/>
    <property type="match status" value="1"/>
</dbReference>
<dbReference type="PRINTS" id="PR00111">
    <property type="entry name" value="ABHYDROLASE"/>
</dbReference>